<keyword evidence="6" id="KW-1185">Reference proteome</keyword>
<feature type="repeat" description="PPR" evidence="3">
    <location>
        <begin position="242"/>
        <end position="276"/>
    </location>
</feature>
<comment type="caution">
    <text evidence="5">The sequence shown here is derived from an EMBL/GenBank/DDBJ whole genome shotgun (WGS) entry which is preliminary data.</text>
</comment>
<evidence type="ECO:0000313" key="6">
    <source>
        <dbReference type="Proteomes" id="UP001163823"/>
    </source>
</evidence>
<proteinExistence type="inferred from homology"/>
<evidence type="ECO:0000259" key="4">
    <source>
        <dbReference type="Pfam" id="PF17177"/>
    </source>
</evidence>
<dbReference type="Pfam" id="PF01535">
    <property type="entry name" value="PPR"/>
    <property type="match status" value="3"/>
</dbReference>
<evidence type="ECO:0000313" key="5">
    <source>
        <dbReference type="EMBL" id="KAJ7954442.1"/>
    </source>
</evidence>
<dbReference type="PANTHER" id="PTHR47936:SF1">
    <property type="entry name" value="PENTATRICOPEPTIDE REPEAT-CONTAINING PROTEIN GUN1, CHLOROPLASTIC"/>
    <property type="match status" value="1"/>
</dbReference>
<dbReference type="Proteomes" id="UP001163823">
    <property type="component" value="Chromosome 10"/>
</dbReference>
<gene>
    <name evidence="5" type="ORF">O6P43_026023</name>
</gene>
<name>A0AAD7LAH4_QUISA</name>
<dbReference type="AlphaFoldDB" id="A0AAD7LAH4"/>
<feature type="repeat" description="PPR" evidence="3">
    <location>
        <begin position="67"/>
        <end position="101"/>
    </location>
</feature>
<keyword evidence="2" id="KW-0677">Repeat</keyword>
<dbReference type="Gene3D" id="1.25.40.10">
    <property type="entry name" value="Tetratricopeptide repeat domain"/>
    <property type="match status" value="3"/>
</dbReference>
<feature type="repeat" description="PPR" evidence="3">
    <location>
        <begin position="277"/>
        <end position="311"/>
    </location>
</feature>
<dbReference type="EMBL" id="JARAOO010000010">
    <property type="protein sequence ID" value="KAJ7954442.1"/>
    <property type="molecule type" value="Genomic_DNA"/>
</dbReference>
<accession>A0AAD7LAH4</accession>
<evidence type="ECO:0000256" key="2">
    <source>
        <dbReference type="ARBA" id="ARBA00022737"/>
    </source>
</evidence>
<dbReference type="InterPro" id="IPR002885">
    <property type="entry name" value="PPR_rpt"/>
</dbReference>
<dbReference type="KEGG" id="qsa:O6P43_026023"/>
<feature type="repeat" description="PPR" evidence="3">
    <location>
        <begin position="207"/>
        <end position="241"/>
    </location>
</feature>
<dbReference type="InterPro" id="IPR011990">
    <property type="entry name" value="TPR-like_helical_dom_sf"/>
</dbReference>
<dbReference type="PANTHER" id="PTHR47936">
    <property type="entry name" value="PPR_LONG DOMAIN-CONTAINING PROTEIN"/>
    <property type="match status" value="1"/>
</dbReference>
<feature type="repeat" description="PPR" evidence="3">
    <location>
        <begin position="172"/>
        <end position="206"/>
    </location>
</feature>
<evidence type="ECO:0000256" key="1">
    <source>
        <dbReference type="ARBA" id="ARBA00007626"/>
    </source>
</evidence>
<dbReference type="Pfam" id="PF12854">
    <property type="entry name" value="PPR_1"/>
    <property type="match status" value="1"/>
</dbReference>
<dbReference type="Pfam" id="PF17177">
    <property type="entry name" value="PPR_long"/>
    <property type="match status" value="1"/>
</dbReference>
<evidence type="ECO:0000256" key="3">
    <source>
        <dbReference type="PROSITE-ProRule" id="PRU00708"/>
    </source>
</evidence>
<dbReference type="PROSITE" id="PS51375">
    <property type="entry name" value="PPR"/>
    <property type="match status" value="6"/>
</dbReference>
<comment type="similarity">
    <text evidence="1">Belongs to the PPR family. P subfamily.</text>
</comment>
<dbReference type="InterPro" id="IPR033443">
    <property type="entry name" value="PROP1-like_PPR_dom"/>
</dbReference>
<protein>
    <submittedName>
        <fullName evidence="5">Pentatricopeptide repeat-containing protein</fullName>
    </submittedName>
</protein>
<dbReference type="NCBIfam" id="TIGR00756">
    <property type="entry name" value="PPR"/>
    <property type="match status" value="6"/>
</dbReference>
<dbReference type="Pfam" id="PF13041">
    <property type="entry name" value="PPR_2"/>
    <property type="match status" value="1"/>
</dbReference>
<organism evidence="5 6">
    <name type="scientific">Quillaja saponaria</name>
    <name type="common">Soap bark tree</name>
    <dbReference type="NCBI Taxonomy" id="32244"/>
    <lineage>
        <taxon>Eukaryota</taxon>
        <taxon>Viridiplantae</taxon>
        <taxon>Streptophyta</taxon>
        <taxon>Embryophyta</taxon>
        <taxon>Tracheophyta</taxon>
        <taxon>Spermatophyta</taxon>
        <taxon>Magnoliopsida</taxon>
        <taxon>eudicotyledons</taxon>
        <taxon>Gunneridae</taxon>
        <taxon>Pentapetalae</taxon>
        <taxon>rosids</taxon>
        <taxon>fabids</taxon>
        <taxon>Fabales</taxon>
        <taxon>Quillajaceae</taxon>
        <taxon>Quillaja</taxon>
    </lineage>
</organism>
<feature type="repeat" description="PPR" evidence="3">
    <location>
        <begin position="312"/>
        <end position="346"/>
    </location>
</feature>
<dbReference type="SUPFAM" id="SSF81901">
    <property type="entry name" value="HCP-like"/>
    <property type="match status" value="1"/>
</dbReference>
<feature type="domain" description="PROP1-like PPR" evidence="4">
    <location>
        <begin position="69"/>
        <end position="176"/>
    </location>
</feature>
<sequence>MRAYNKLHMFRSTVLIFGRMKTANVVPDSRCYLQIMKAYFRIGDCEKVVELFHEFESRKLVDSTPNTAQVYRILCESLSKSGRAFEALEYFNKMKKKGISENSLIYSSLIRSFASLREVSMAEELLKEANSKKILRDPEVFIKLVLMYVEEGLLEKTLEIVKTMRDAELRITDCVLCAIVNGFSKRRGFADAVRVFEQLISQGCEPGQVTYASIINAYCRLGDYSNAETVFSEMQQKGFDRCVVAYSSMVVMYGKTGRVRDAMRLVAKMKERGCKPNVWVYNSLIDMHGRAKNLRQAVKLWKEMKRRKVAPDKVTYTGIISAYSKAGELETCMRFYHEYRMNGGMIDRVMAGIMIGVYSKLSQVDELMKLLRDMKMEGTRLDERLYQSALNALTDAGLQVQAKWLQQSYNRT</sequence>
<reference evidence="5" key="1">
    <citation type="journal article" date="2023" name="Science">
        <title>Elucidation of the pathway for biosynthesis of saponin adjuvants from the soapbark tree.</title>
        <authorList>
            <person name="Reed J."/>
            <person name="Orme A."/>
            <person name="El-Demerdash A."/>
            <person name="Owen C."/>
            <person name="Martin L.B.B."/>
            <person name="Misra R.C."/>
            <person name="Kikuchi S."/>
            <person name="Rejzek M."/>
            <person name="Martin A.C."/>
            <person name="Harkess A."/>
            <person name="Leebens-Mack J."/>
            <person name="Louveau T."/>
            <person name="Stephenson M.J."/>
            <person name="Osbourn A."/>
        </authorList>
    </citation>
    <scope>NUCLEOTIDE SEQUENCE</scope>
    <source>
        <strain evidence="5">S10</strain>
    </source>
</reference>